<proteinExistence type="predicted"/>
<accession>D7DZI0</accession>
<dbReference type="EMBL" id="CP002059">
    <property type="protein sequence ID" value="ADI62932.1"/>
    <property type="molecule type" value="Genomic_DNA"/>
</dbReference>
<name>D7DZI0_NOSA0</name>
<dbReference type="Proteomes" id="UP000001511">
    <property type="component" value="Chromosome"/>
</dbReference>
<dbReference type="AlphaFoldDB" id="D7DZI0"/>
<reference evidence="1 2" key="1">
    <citation type="journal article" date="2010" name="PLoS ONE">
        <title>Genome erosion in a nitrogen-fixing vertically transmitted endosymbiotic multicellular cyanobacterium.</title>
        <authorList>
            <person name="Ran L."/>
            <person name="Larsson J."/>
            <person name="Vigil-Stenman T."/>
            <person name="Nylander J.A."/>
            <person name="Ininbergs K."/>
            <person name="Zheng W.W."/>
            <person name="Lapidus A."/>
            <person name="Lowry S."/>
            <person name="Haselkorn R."/>
            <person name="Bergman B."/>
        </authorList>
    </citation>
    <scope>NUCLEOTIDE SEQUENCE [LARGE SCALE GENOMIC DNA]</scope>
    <source>
        <strain evidence="1 2">0708</strain>
    </source>
</reference>
<gene>
    <name evidence="1" type="ordered locus">Aazo_0361</name>
</gene>
<dbReference type="STRING" id="551115.Aazo_0361"/>
<keyword evidence="2" id="KW-1185">Reference proteome</keyword>
<dbReference type="KEGG" id="naz:Aazo_0361"/>
<sequence length="48" mass="5406">MNIDLSQILDKVINAYKLNANSIIMNEIISKLSSAVYIAVPNQKDNRE</sequence>
<evidence type="ECO:0000313" key="2">
    <source>
        <dbReference type="Proteomes" id="UP000001511"/>
    </source>
</evidence>
<organism evidence="1 2">
    <name type="scientific">Nostoc azollae (strain 0708)</name>
    <name type="common">Anabaena azollae (strain 0708)</name>
    <dbReference type="NCBI Taxonomy" id="551115"/>
    <lineage>
        <taxon>Bacteria</taxon>
        <taxon>Bacillati</taxon>
        <taxon>Cyanobacteriota</taxon>
        <taxon>Cyanophyceae</taxon>
        <taxon>Nostocales</taxon>
        <taxon>Nostocaceae</taxon>
        <taxon>Trichormus</taxon>
    </lineage>
</organism>
<dbReference type="HOGENOM" id="CLU_3155504_0_0_3"/>
<protein>
    <submittedName>
        <fullName evidence="1">Uncharacterized protein</fullName>
    </submittedName>
</protein>
<evidence type="ECO:0000313" key="1">
    <source>
        <dbReference type="EMBL" id="ADI62932.1"/>
    </source>
</evidence>